<dbReference type="Proteomes" id="UP000198929">
    <property type="component" value="Unassembled WGS sequence"/>
</dbReference>
<dbReference type="InterPro" id="IPR046342">
    <property type="entry name" value="CBS_dom_sf"/>
</dbReference>
<dbReference type="Pfam" id="PF00571">
    <property type="entry name" value="CBS"/>
    <property type="match status" value="1"/>
</dbReference>
<accession>A0A1H9PE12</accession>
<feature type="domain" description="CBS" evidence="2">
    <location>
        <begin position="109"/>
        <end position="166"/>
    </location>
</feature>
<dbReference type="AlphaFoldDB" id="A0A1H9PE12"/>
<proteinExistence type="predicted"/>
<dbReference type="PROSITE" id="PS51371">
    <property type="entry name" value="CBS"/>
    <property type="match status" value="1"/>
</dbReference>
<name>A0A1H9PE12_9CORY</name>
<dbReference type="RefSeq" id="WP_169872602.1">
    <property type="nucleotide sequence ID" value="NZ_CP047199.1"/>
</dbReference>
<sequence length="245" mass="26870">MSTSSESTTPHRAVAFLAAFNDIEGFLRAKLSAKKSDGFSRMVSWAERDRILTPHQAEDLKEFADLRNAISHGAYTDFVPIAEPLQETVHAIEKIRDLLLHPPLAITVLPRQEVITVSPEDAIRVALDVVRTTTISQFPIYDGNQCTGLLTTNTIARWVAADLDDNDHLDARTVEEVLQYAENSDQAVFLPRNVTAGEALDKLLSPTDNGVLPRAAVITEHGTPQQKPLRVIGGSDIKALIDATQ</sequence>
<keyword evidence="1" id="KW-0129">CBS domain</keyword>
<dbReference type="EMBL" id="FOGQ01000001">
    <property type="protein sequence ID" value="SER46417.1"/>
    <property type="molecule type" value="Genomic_DNA"/>
</dbReference>
<gene>
    <name evidence="3" type="ORF">SAMN05661109_00311</name>
</gene>
<keyword evidence="4" id="KW-1185">Reference proteome</keyword>
<dbReference type="SUPFAM" id="SSF54631">
    <property type="entry name" value="CBS-domain pair"/>
    <property type="match status" value="1"/>
</dbReference>
<evidence type="ECO:0000256" key="1">
    <source>
        <dbReference type="PROSITE-ProRule" id="PRU00703"/>
    </source>
</evidence>
<evidence type="ECO:0000313" key="4">
    <source>
        <dbReference type="Proteomes" id="UP000198929"/>
    </source>
</evidence>
<dbReference type="Gene3D" id="3.10.580.10">
    <property type="entry name" value="CBS-domain"/>
    <property type="match status" value="1"/>
</dbReference>
<protein>
    <submittedName>
        <fullName evidence="3">CBS domain-containing protein</fullName>
    </submittedName>
</protein>
<reference evidence="4" key="1">
    <citation type="submission" date="2016-10" db="EMBL/GenBank/DDBJ databases">
        <authorList>
            <person name="Varghese N."/>
            <person name="Submissions S."/>
        </authorList>
    </citation>
    <scope>NUCLEOTIDE SEQUENCE [LARGE SCALE GENOMIC DNA]</scope>
    <source>
        <strain evidence="4">DSM 20524</strain>
    </source>
</reference>
<evidence type="ECO:0000313" key="3">
    <source>
        <dbReference type="EMBL" id="SER46417.1"/>
    </source>
</evidence>
<evidence type="ECO:0000259" key="2">
    <source>
        <dbReference type="PROSITE" id="PS51371"/>
    </source>
</evidence>
<dbReference type="InterPro" id="IPR000644">
    <property type="entry name" value="CBS_dom"/>
</dbReference>
<dbReference type="STRING" id="1121357.SAMN05661109_00311"/>
<organism evidence="3 4">
    <name type="scientific">Corynebacterium cystitidis DSM 20524</name>
    <dbReference type="NCBI Taxonomy" id="1121357"/>
    <lineage>
        <taxon>Bacteria</taxon>
        <taxon>Bacillati</taxon>
        <taxon>Actinomycetota</taxon>
        <taxon>Actinomycetes</taxon>
        <taxon>Mycobacteriales</taxon>
        <taxon>Corynebacteriaceae</taxon>
        <taxon>Corynebacterium</taxon>
    </lineage>
</organism>